<reference evidence="2" key="2">
    <citation type="journal article" date="2021" name="PeerJ">
        <title>Extensive microbial diversity within the chicken gut microbiome revealed by metagenomics and culture.</title>
        <authorList>
            <person name="Gilroy R."/>
            <person name="Ravi A."/>
            <person name="Getino M."/>
            <person name="Pursley I."/>
            <person name="Horton D.L."/>
            <person name="Alikhan N.F."/>
            <person name="Baker D."/>
            <person name="Gharbi K."/>
            <person name="Hall N."/>
            <person name="Watson M."/>
            <person name="Adriaenssens E.M."/>
            <person name="Foster-Nyarko E."/>
            <person name="Jarju S."/>
            <person name="Secka A."/>
            <person name="Antonio M."/>
            <person name="Oren A."/>
            <person name="Chaudhuri R.R."/>
            <person name="La Ragione R."/>
            <person name="Hildebrand F."/>
            <person name="Pallen M.J."/>
        </authorList>
    </citation>
    <scope>NUCLEOTIDE SEQUENCE</scope>
    <source>
        <strain evidence="2">ChiHile30-977</strain>
    </source>
</reference>
<evidence type="ECO:0000256" key="1">
    <source>
        <dbReference type="SAM" id="Phobius"/>
    </source>
</evidence>
<reference evidence="2" key="1">
    <citation type="submission" date="2020-10" db="EMBL/GenBank/DDBJ databases">
        <authorList>
            <person name="Gilroy R."/>
        </authorList>
    </citation>
    <scope>NUCLEOTIDE SEQUENCE</scope>
    <source>
        <strain evidence="2">ChiHile30-977</strain>
    </source>
</reference>
<dbReference type="EMBL" id="DVFI01000147">
    <property type="protein sequence ID" value="HIQ64017.1"/>
    <property type="molecule type" value="Genomic_DNA"/>
</dbReference>
<dbReference type="SUPFAM" id="SSF63817">
    <property type="entry name" value="Sortase"/>
    <property type="match status" value="1"/>
</dbReference>
<sequence length="297" mass="33300">MRNRNETLRKSIWVLLTLVIIVSLAVAAAIVAVDVVDMWRADAVEEEVRQLYQPTASSGWLSALLGSARAEESPPLEEGQAEASAPAVLPAVQEDFLPLYQANPDVIGWLTAGESIDLPVVQRDNEYYLDHNFFGEKDSNGTVFLNERNMFFPRDSVLLLHGHDMRSGAMFGTLAEYENAEYAFAHPLITFRTIYDEETPCYVPIAAFHASMVEGVAGYFDVTPMNFQTQQAFEEYLSDAVERSNWLSPVEADSQDELLMLLTCSYRHVDGRFVLLCRKLRDGETPEEMQRLFAGAG</sequence>
<evidence type="ECO:0000313" key="2">
    <source>
        <dbReference type="EMBL" id="HIQ64017.1"/>
    </source>
</evidence>
<comment type="caution">
    <text evidence="2">The sequence shown here is derived from an EMBL/GenBank/DDBJ whole genome shotgun (WGS) entry which is preliminary data.</text>
</comment>
<dbReference type="Gene3D" id="2.40.260.10">
    <property type="entry name" value="Sortase"/>
    <property type="match status" value="1"/>
</dbReference>
<accession>A0A9D0YXY7</accession>
<gene>
    <name evidence="2" type="ORF">IAA66_10635</name>
</gene>
<evidence type="ECO:0000313" key="3">
    <source>
        <dbReference type="Proteomes" id="UP000886819"/>
    </source>
</evidence>
<dbReference type="Proteomes" id="UP000886819">
    <property type="component" value="Unassembled WGS sequence"/>
</dbReference>
<dbReference type="InterPro" id="IPR009835">
    <property type="entry name" value="SrtB"/>
</dbReference>
<keyword evidence="1" id="KW-0472">Membrane</keyword>
<dbReference type="CDD" id="cd05826">
    <property type="entry name" value="Sortase_B"/>
    <property type="match status" value="1"/>
</dbReference>
<name>A0A9D0YXY7_9FIRM</name>
<keyword evidence="1" id="KW-1133">Transmembrane helix</keyword>
<keyword evidence="1" id="KW-0812">Transmembrane</keyword>
<protein>
    <submittedName>
        <fullName evidence="2">Class B sortase</fullName>
    </submittedName>
</protein>
<feature type="transmembrane region" description="Helical" evidence="1">
    <location>
        <begin position="12"/>
        <end position="33"/>
    </location>
</feature>
<proteinExistence type="predicted"/>
<dbReference type="AlphaFoldDB" id="A0A9D0YXY7"/>
<dbReference type="InterPro" id="IPR023365">
    <property type="entry name" value="Sortase_dom-sf"/>
</dbReference>
<organism evidence="2 3">
    <name type="scientific">Candidatus Avichristensenella intestinipullorum</name>
    <dbReference type="NCBI Taxonomy" id="2840693"/>
    <lineage>
        <taxon>Bacteria</taxon>
        <taxon>Bacillati</taxon>
        <taxon>Bacillota</taxon>
        <taxon>Clostridia</taxon>
        <taxon>Candidatus Avichristensenella</taxon>
    </lineage>
</organism>